<evidence type="ECO:0008006" key="5">
    <source>
        <dbReference type="Google" id="ProtNLM"/>
    </source>
</evidence>
<name>A0ABP5JR10_9ACTN</name>
<keyword evidence="4" id="KW-1185">Reference proteome</keyword>
<dbReference type="EMBL" id="BAAAQQ010000007">
    <property type="protein sequence ID" value="GAA2120705.1"/>
    <property type="molecule type" value="Genomic_DNA"/>
</dbReference>
<organism evidence="3 4">
    <name type="scientific">Nocardioides bigeumensis</name>
    <dbReference type="NCBI Taxonomy" id="433657"/>
    <lineage>
        <taxon>Bacteria</taxon>
        <taxon>Bacillati</taxon>
        <taxon>Actinomycetota</taxon>
        <taxon>Actinomycetes</taxon>
        <taxon>Propionibacteriales</taxon>
        <taxon>Nocardioidaceae</taxon>
        <taxon>Nocardioides</taxon>
    </lineage>
</organism>
<reference evidence="4" key="1">
    <citation type="journal article" date="2019" name="Int. J. Syst. Evol. Microbiol.">
        <title>The Global Catalogue of Microorganisms (GCM) 10K type strain sequencing project: providing services to taxonomists for standard genome sequencing and annotation.</title>
        <authorList>
            <consortium name="The Broad Institute Genomics Platform"/>
            <consortium name="The Broad Institute Genome Sequencing Center for Infectious Disease"/>
            <person name="Wu L."/>
            <person name="Ma J."/>
        </authorList>
    </citation>
    <scope>NUCLEOTIDE SEQUENCE [LARGE SCALE GENOMIC DNA]</scope>
    <source>
        <strain evidence="4">JCM 16021</strain>
    </source>
</reference>
<evidence type="ECO:0000313" key="3">
    <source>
        <dbReference type="EMBL" id="GAA2120705.1"/>
    </source>
</evidence>
<dbReference type="Pfam" id="PF04186">
    <property type="entry name" value="FxsA"/>
    <property type="match status" value="1"/>
</dbReference>
<feature type="region of interest" description="Disordered" evidence="1">
    <location>
        <begin position="124"/>
        <end position="148"/>
    </location>
</feature>
<sequence>MLFVAFVVVPLVEIYVLIQVGQVIGAWWTIALLIADSLLGSWLIRREGRRAWMALTSALGSGRMPARELADGALILIGGTLMLTPGFVSDALGLFVIVPLTRPLARRVLTRLVTRHLTIVGGVPGRDARHPGSGPDGPVVRGEVLDED</sequence>
<gene>
    <name evidence="3" type="ORF">GCM10009843_14320</name>
</gene>
<dbReference type="InterPro" id="IPR007313">
    <property type="entry name" value="FxsA"/>
</dbReference>
<accession>A0ABP5JR10</accession>
<proteinExistence type="predicted"/>
<dbReference type="PANTHER" id="PTHR35335:SF1">
    <property type="entry name" value="UPF0716 PROTEIN FXSA"/>
    <property type="match status" value="1"/>
</dbReference>
<dbReference type="Proteomes" id="UP001500575">
    <property type="component" value="Unassembled WGS sequence"/>
</dbReference>
<keyword evidence="2" id="KW-0472">Membrane</keyword>
<keyword evidence="2" id="KW-0812">Transmembrane</keyword>
<keyword evidence="2" id="KW-1133">Transmembrane helix</keyword>
<dbReference type="PANTHER" id="PTHR35335">
    <property type="entry name" value="UPF0716 PROTEIN FXSA"/>
    <property type="match status" value="1"/>
</dbReference>
<feature type="transmembrane region" description="Helical" evidence="2">
    <location>
        <begin position="73"/>
        <end position="98"/>
    </location>
</feature>
<comment type="caution">
    <text evidence="3">The sequence shown here is derived from an EMBL/GenBank/DDBJ whole genome shotgun (WGS) entry which is preliminary data.</text>
</comment>
<protein>
    <recommendedName>
        <fullName evidence="5">FxsA family protein</fullName>
    </recommendedName>
</protein>
<dbReference type="NCBIfam" id="NF008528">
    <property type="entry name" value="PRK11463.1-2"/>
    <property type="match status" value="1"/>
</dbReference>
<evidence type="ECO:0000313" key="4">
    <source>
        <dbReference type="Proteomes" id="UP001500575"/>
    </source>
</evidence>
<evidence type="ECO:0000256" key="1">
    <source>
        <dbReference type="SAM" id="MobiDB-lite"/>
    </source>
</evidence>
<evidence type="ECO:0000256" key="2">
    <source>
        <dbReference type="SAM" id="Phobius"/>
    </source>
</evidence>
<feature type="transmembrane region" description="Helical" evidence="2">
    <location>
        <begin position="24"/>
        <end position="44"/>
    </location>
</feature>